<dbReference type="EMBL" id="JAQIZZ010000001">
    <property type="protein sequence ID" value="KAJ5556552.1"/>
    <property type="molecule type" value="Genomic_DNA"/>
</dbReference>
<dbReference type="AlphaFoldDB" id="A0AAD6D609"/>
<dbReference type="PANTHER" id="PTHR23272:SF161">
    <property type="entry name" value="ZINC FINGER BED DOMAIN-CONTAINING PROTEIN RICESLEEPER 1-LIKE"/>
    <property type="match status" value="1"/>
</dbReference>
<proteinExistence type="predicted"/>
<organism evidence="3 4">
    <name type="scientific">Penicillium frequentans</name>
    <dbReference type="NCBI Taxonomy" id="3151616"/>
    <lineage>
        <taxon>Eukaryota</taxon>
        <taxon>Fungi</taxon>
        <taxon>Dikarya</taxon>
        <taxon>Ascomycota</taxon>
        <taxon>Pezizomycotina</taxon>
        <taxon>Eurotiomycetes</taxon>
        <taxon>Eurotiomycetidae</taxon>
        <taxon>Eurotiales</taxon>
        <taxon>Aspergillaceae</taxon>
        <taxon>Penicillium</taxon>
    </lineage>
</organism>
<reference evidence="3 4" key="1">
    <citation type="journal article" date="2023" name="IMA Fungus">
        <title>Comparative genomic study of the Penicillium genus elucidates a diverse pangenome and 15 lateral gene transfer events.</title>
        <authorList>
            <person name="Petersen C."/>
            <person name="Sorensen T."/>
            <person name="Nielsen M.R."/>
            <person name="Sondergaard T.E."/>
            <person name="Sorensen J.L."/>
            <person name="Fitzpatrick D.A."/>
            <person name="Frisvad J.C."/>
            <person name="Nielsen K.L."/>
        </authorList>
    </citation>
    <scope>NUCLEOTIDE SEQUENCE [LARGE SCALE GENOMIC DNA]</scope>
    <source>
        <strain evidence="3 4">IBT 35679</strain>
    </source>
</reference>
<feature type="region of interest" description="Disordered" evidence="1">
    <location>
        <begin position="244"/>
        <end position="321"/>
    </location>
</feature>
<protein>
    <recommendedName>
        <fullName evidence="2">HAT C-terminal dimerisation domain-containing protein</fullName>
    </recommendedName>
</protein>
<accession>A0AAD6D609</accession>
<dbReference type="Pfam" id="PF05699">
    <property type="entry name" value="Dimer_Tnp_hAT"/>
    <property type="match status" value="1"/>
</dbReference>
<feature type="compositionally biased region" description="Acidic residues" evidence="1">
    <location>
        <begin position="285"/>
        <end position="301"/>
    </location>
</feature>
<keyword evidence="4" id="KW-1185">Reference proteome</keyword>
<evidence type="ECO:0000313" key="3">
    <source>
        <dbReference type="EMBL" id="KAJ5556552.1"/>
    </source>
</evidence>
<dbReference type="GO" id="GO:0046983">
    <property type="term" value="F:protein dimerization activity"/>
    <property type="evidence" value="ECO:0007669"/>
    <property type="project" value="InterPro"/>
</dbReference>
<dbReference type="InterPro" id="IPR012337">
    <property type="entry name" value="RNaseH-like_sf"/>
</dbReference>
<comment type="caution">
    <text evidence="3">The sequence shown here is derived from an EMBL/GenBank/DDBJ whole genome shotgun (WGS) entry which is preliminary data.</text>
</comment>
<gene>
    <name evidence="3" type="ORF">N7494_000467</name>
</gene>
<dbReference type="PANTHER" id="PTHR23272">
    <property type="entry name" value="BED FINGER-RELATED"/>
    <property type="match status" value="1"/>
</dbReference>
<feature type="domain" description="HAT C-terminal dimerisation" evidence="2">
    <location>
        <begin position="127"/>
        <end position="199"/>
    </location>
</feature>
<dbReference type="SUPFAM" id="SSF53098">
    <property type="entry name" value="Ribonuclease H-like"/>
    <property type="match status" value="1"/>
</dbReference>
<evidence type="ECO:0000313" key="4">
    <source>
        <dbReference type="Proteomes" id="UP001220324"/>
    </source>
</evidence>
<evidence type="ECO:0000256" key="1">
    <source>
        <dbReference type="SAM" id="MobiDB-lite"/>
    </source>
</evidence>
<sequence length="333" mass="37665">MRQLRRKKVPWKQLMLSSLDAAKEKLKKYYGETDNIERNLYAIGTILAPSSKMEFFSTSDWDPDPVIGKDYRKEYRKSLQSLFERYSQRIPSEIIQSNSHLFITESELEKALDGDSPQRLTAPQHDELTKYLQSDTIKGSIRIFWKDHQRESPILASIARDVMSIPATGAGVERLFNSARDVCHYRRGSLNPETVRDIMLYMCTTRFDIKEEQRLILQEYLLDHEIAALAEALDVQTHAFEAISDDEEGVEMPLDTPAGTSVTQATPDAPPLSIVAAGKRPAVASDDEEVSGADEFGDPDENSTSPLPDFPDTQHRVSGRIRKKSRLLDGYIA</sequence>
<dbReference type="InterPro" id="IPR008906">
    <property type="entry name" value="HATC_C_dom"/>
</dbReference>
<evidence type="ECO:0000259" key="2">
    <source>
        <dbReference type="Pfam" id="PF05699"/>
    </source>
</evidence>
<name>A0AAD6D609_9EURO</name>
<dbReference type="Proteomes" id="UP001220324">
    <property type="component" value="Unassembled WGS sequence"/>
</dbReference>